<keyword evidence="1" id="KW-0812">Transmembrane</keyword>
<organism evidence="2 3">
    <name type="scientific">Actinoplanes derwentensis</name>
    <dbReference type="NCBI Taxonomy" id="113562"/>
    <lineage>
        <taxon>Bacteria</taxon>
        <taxon>Bacillati</taxon>
        <taxon>Actinomycetota</taxon>
        <taxon>Actinomycetes</taxon>
        <taxon>Micromonosporales</taxon>
        <taxon>Micromonosporaceae</taxon>
        <taxon>Actinoplanes</taxon>
    </lineage>
</organism>
<dbReference type="InterPro" id="IPR021373">
    <property type="entry name" value="DUF2993"/>
</dbReference>
<evidence type="ECO:0000313" key="2">
    <source>
        <dbReference type="EMBL" id="SDT75679.1"/>
    </source>
</evidence>
<dbReference type="AlphaFoldDB" id="A0A1H2CZE5"/>
<keyword evidence="1" id="KW-1133">Transmembrane helix</keyword>
<feature type="transmembrane region" description="Helical" evidence="1">
    <location>
        <begin position="18"/>
        <end position="36"/>
    </location>
</feature>
<dbReference type="STRING" id="113562.SAMN04489716_7379"/>
<evidence type="ECO:0000256" key="1">
    <source>
        <dbReference type="SAM" id="Phobius"/>
    </source>
</evidence>
<keyword evidence="3" id="KW-1185">Reference proteome</keyword>
<dbReference type="EMBL" id="LT629758">
    <property type="protein sequence ID" value="SDT75679.1"/>
    <property type="molecule type" value="Genomic_DNA"/>
</dbReference>
<name>A0A1H2CZE5_9ACTN</name>
<sequence>MAEVHGTERPRRRRGRTALVVVVVLLVLLGVGVALLDRFSNSYAEDVIADKVAAEVAKQNATSSRPEVTIAGVPFLTQVLAGEYQEIKIKLPDFAAPTGTGETVRMDLLDISATDVKAPLNALRSGQGEVVAGAVTGVGTIDYSLLADATGQEGMTLTEKDGKVVGSAVLSITRTQKIELEGVADLKVADGKVQVRFSDVTAKDLPNNPLIQGQVNNFVKQMAFELAVPELPMNLVIRELQPLPEGLKVTFGATDVTLAAAGV</sequence>
<evidence type="ECO:0008006" key="4">
    <source>
        <dbReference type="Google" id="ProtNLM"/>
    </source>
</evidence>
<reference evidence="2 3" key="1">
    <citation type="submission" date="2016-10" db="EMBL/GenBank/DDBJ databases">
        <authorList>
            <person name="de Groot N.N."/>
        </authorList>
    </citation>
    <scope>NUCLEOTIDE SEQUENCE [LARGE SCALE GENOMIC DNA]</scope>
    <source>
        <strain evidence="2 3">DSM 43941</strain>
    </source>
</reference>
<dbReference type="RefSeq" id="WP_231953687.1">
    <property type="nucleotide sequence ID" value="NZ_BOMJ01000007.1"/>
</dbReference>
<evidence type="ECO:0000313" key="3">
    <source>
        <dbReference type="Proteomes" id="UP000198688"/>
    </source>
</evidence>
<accession>A0A1H2CZE5</accession>
<proteinExistence type="predicted"/>
<keyword evidence="1" id="KW-0472">Membrane</keyword>
<dbReference type="Proteomes" id="UP000198688">
    <property type="component" value="Chromosome I"/>
</dbReference>
<gene>
    <name evidence="2" type="ORF">SAMN04489716_7379</name>
</gene>
<protein>
    <recommendedName>
        <fullName evidence="4">DUF2993 domain-containing protein</fullName>
    </recommendedName>
</protein>
<dbReference type="Pfam" id="PF11209">
    <property type="entry name" value="LmeA"/>
    <property type="match status" value="1"/>
</dbReference>